<dbReference type="EMBL" id="KU574722">
    <property type="protein sequence ID" value="AMM43826.1"/>
    <property type="molecule type" value="Genomic_DNA"/>
</dbReference>
<gene>
    <name evidence="1" type="ORF">CBB_262</name>
</gene>
<keyword evidence="2" id="KW-1185">Reference proteome</keyword>
<evidence type="ECO:0000313" key="1">
    <source>
        <dbReference type="EMBL" id="AMM43826.1"/>
    </source>
</evidence>
<reference evidence="2" key="1">
    <citation type="submission" date="2016-01" db="EMBL/GenBank/DDBJ databases">
        <title>Isolation and Characterization of Enterobacteria phage CBB.</title>
        <authorList>
            <person name="Buttimer C.T.H."/>
            <person name="Hendrix H."/>
            <person name="Alexandre H."/>
            <person name="O'Mahony J."/>
            <person name="Lavigne R."/>
            <person name="Coffey A."/>
        </authorList>
    </citation>
    <scope>NUCLEOTIDE SEQUENCE [LARGE SCALE GENOMIC DNA]</scope>
</reference>
<sequence length="100" mass="11306">MAKKTESKIEAHELNDAQRKKLKDGLNSAVVQLTHLDTLKESYADFMDTLADELGLDKAKLKSAAMRIYKQDFFDKVRAQDEVETILTVSGNLAQMEDDE</sequence>
<protein>
    <submittedName>
        <fullName evidence="1">Uncharacterized protein</fullName>
    </submittedName>
</protein>
<accession>A0A1L2CUZ0</accession>
<organism evidence="1 2">
    <name type="scientific">Pectobacterium phage vB_PcaM_CBB</name>
    <dbReference type="NCBI Taxonomy" id="2772511"/>
    <lineage>
        <taxon>Viruses</taxon>
        <taxon>Duplodnaviria</taxon>
        <taxon>Heunggongvirae</taxon>
        <taxon>Uroviricota</taxon>
        <taxon>Caudoviricetes</taxon>
        <taxon>Mimasvirus</taxon>
        <taxon>Mimasvirus CBB</taxon>
    </lineage>
</organism>
<proteinExistence type="predicted"/>
<evidence type="ECO:0000313" key="2">
    <source>
        <dbReference type="Proteomes" id="UP000223891"/>
    </source>
</evidence>
<dbReference type="Proteomes" id="UP000223891">
    <property type="component" value="Segment"/>
</dbReference>
<name>A0A1L2CUZ0_9CAUD</name>